<protein>
    <recommendedName>
        <fullName evidence="5">HTH araC/xylS-type domain-containing protein</fullName>
    </recommendedName>
</protein>
<dbReference type="Pfam" id="PF17853">
    <property type="entry name" value="GGDEF_2"/>
    <property type="match status" value="1"/>
</dbReference>
<reference evidence="6" key="1">
    <citation type="submission" date="2023-03" db="EMBL/GenBank/DDBJ databases">
        <title>Amycolatopsis taiwanensis NBRC 103393.</title>
        <authorList>
            <person name="Ichikawa N."/>
            <person name="Sato H."/>
            <person name="Tonouchi N."/>
        </authorList>
    </citation>
    <scope>NUCLEOTIDE SEQUENCE</scope>
    <source>
        <strain evidence="6">NBRC 103393</strain>
    </source>
</reference>
<name>A0A9W6VKN9_9PSEU</name>
<evidence type="ECO:0000256" key="4">
    <source>
        <dbReference type="SAM" id="MobiDB-lite"/>
    </source>
</evidence>
<sequence>MLDPAVCCLIVDVDDFLSRSRSDGWADRTRRSLRRVIDDQVRDEAGASVQASLPDEWVLVLRSATAHELKTRAEAVAAGIHRGVRAGRDVTVTVAVGQVVTGPNAIPDALSSARRAHRAKLTLGPDRVITVGATTGEGAVPIPHDVHRELARAIGRGEPDRASRLLWHWFSTALEAAAGDDETVRRWLLGQVLSATAALHGRLGTGTAADWMAVCGSVPYPVLAELAELHEPAAVAAWIERVVAELAGQRRRTPSATLDLVRRYVDQHFTDPQLTLKGVALTVGVSPFHVSHLFRSELDTTFRDYVSQRRVRHAQRLLERTHLDMAQVARASGFGTPVQLRRVLVRETGTTPSAIRRSARERTVEGGSAGLEFADHEPEALPGATAAG</sequence>
<keyword evidence="3" id="KW-0804">Transcription</keyword>
<evidence type="ECO:0000313" key="7">
    <source>
        <dbReference type="Proteomes" id="UP001165136"/>
    </source>
</evidence>
<evidence type="ECO:0000256" key="3">
    <source>
        <dbReference type="ARBA" id="ARBA00023163"/>
    </source>
</evidence>
<keyword evidence="2" id="KW-0238">DNA-binding</keyword>
<dbReference type="Pfam" id="PF12833">
    <property type="entry name" value="HTH_18"/>
    <property type="match status" value="1"/>
</dbReference>
<dbReference type="InterPro" id="IPR009057">
    <property type="entry name" value="Homeodomain-like_sf"/>
</dbReference>
<proteinExistence type="predicted"/>
<evidence type="ECO:0000256" key="2">
    <source>
        <dbReference type="ARBA" id="ARBA00023125"/>
    </source>
</evidence>
<comment type="caution">
    <text evidence="6">The sequence shown here is derived from an EMBL/GenBank/DDBJ whole genome shotgun (WGS) entry which is preliminary data.</text>
</comment>
<dbReference type="InterPro" id="IPR018060">
    <property type="entry name" value="HTH_AraC"/>
</dbReference>
<dbReference type="PROSITE" id="PS01124">
    <property type="entry name" value="HTH_ARAC_FAMILY_2"/>
    <property type="match status" value="1"/>
</dbReference>
<feature type="domain" description="HTH araC/xylS-type" evidence="5">
    <location>
        <begin position="259"/>
        <end position="358"/>
    </location>
</feature>
<dbReference type="InterPro" id="IPR041522">
    <property type="entry name" value="CdaR_GGDEF"/>
</dbReference>
<evidence type="ECO:0000256" key="1">
    <source>
        <dbReference type="ARBA" id="ARBA00023015"/>
    </source>
</evidence>
<keyword evidence="7" id="KW-1185">Reference proteome</keyword>
<dbReference type="SUPFAM" id="SSF46689">
    <property type="entry name" value="Homeodomain-like"/>
    <property type="match status" value="1"/>
</dbReference>
<dbReference type="Proteomes" id="UP001165136">
    <property type="component" value="Unassembled WGS sequence"/>
</dbReference>
<gene>
    <name evidence="6" type="ORF">Atai01_72610</name>
</gene>
<dbReference type="GO" id="GO:0043565">
    <property type="term" value="F:sequence-specific DNA binding"/>
    <property type="evidence" value="ECO:0007669"/>
    <property type="project" value="InterPro"/>
</dbReference>
<dbReference type="GO" id="GO:0003700">
    <property type="term" value="F:DNA-binding transcription factor activity"/>
    <property type="evidence" value="ECO:0007669"/>
    <property type="project" value="InterPro"/>
</dbReference>
<dbReference type="AlphaFoldDB" id="A0A9W6VKN9"/>
<dbReference type="PANTHER" id="PTHR43280">
    <property type="entry name" value="ARAC-FAMILY TRANSCRIPTIONAL REGULATOR"/>
    <property type="match status" value="1"/>
</dbReference>
<dbReference type="PANTHER" id="PTHR43280:SF2">
    <property type="entry name" value="HTH-TYPE TRANSCRIPTIONAL REGULATOR EXSA"/>
    <property type="match status" value="1"/>
</dbReference>
<dbReference type="SMART" id="SM00342">
    <property type="entry name" value="HTH_ARAC"/>
    <property type="match status" value="1"/>
</dbReference>
<evidence type="ECO:0000259" key="5">
    <source>
        <dbReference type="PROSITE" id="PS01124"/>
    </source>
</evidence>
<feature type="region of interest" description="Disordered" evidence="4">
    <location>
        <begin position="357"/>
        <end position="388"/>
    </location>
</feature>
<dbReference type="RefSeq" id="WP_285489823.1">
    <property type="nucleotide sequence ID" value="NZ_BSTI01000025.1"/>
</dbReference>
<accession>A0A9W6VKN9</accession>
<dbReference type="Gene3D" id="1.10.10.60">
    <property type="entry name" value="Homeodomain-like"/>
    <property type="match status" value="2"/>
</dbReference>
<dbReference type="EMBL" id="BSTI01000025">
    <property type="protein sequence ID" value="GLY70642.1"/>
    <property type="molecule type" value="Genomic_DNA"/>
</dbReference>
<evidence type="ECO:0000313" key="6">
    <source>
        <dbReference type="EMBL" id="GLY70642.1"/>
    </source>
</evidence>
<keyword evidence="1" id="KW-0805">Transcription regulation</keyword>
<organism evidence="6 7">
    <name type="scientific">Amycolatopsis taiwanensis</name>
    <dbReference type="NCBI Taxonomy" id="342230"/>
    <lineage>
        <taxon>Bacteria</taxon>
        <taxon>Bacillati</taxon>
        <taxon>Actinomycetota</taxon>
        <taxon>Actinomycetes</taxon>
        <taxon>Pseudonocardiales</taxon>
        <taxon>Pseudonocardiaceae</taxon>
        <taxon>Amycolatopsis</taxon>
    </lineage>
</organism>